<keyword evidence="2" id="KW-1185">Reference proteome</keyword>
<dbReference type="Proteomes" id="UP000008404">
    <property type="component" value="Segment"/>
</dbReference>
<sequence length="84" mass="9292">MILTNSLGDVKYVLAVDDTPKNPVEGYESYRVRGGVALRDARIVDVPLPMQVTVNPGWLEEMRSGFWPGDDALLAFELLKDAAK</sequence>
<dbReference type="EMBL" id="JF937090">
    <property type="protein sequence ID" value="AEK08233.1"/>
    <property type="molecule type" value="Genomic_DNA"/>
</dbReference>
<protein>
    <submittedName>
        <fullName evidence="1">Uncharacterized protein</fullName>
    </submittedName>
</protein>
<evidence type="ECO:0000313" key="2">
    <source>
        <dbReference type="Proteomes" id="UP000008404"/>
    </source>
</evidence>
<gene>
    <name evidence="1" type="primary">177</name>
    <name evidence="1" type="ORF">PBI_BAKA_177</name>
</gene>
<accession>G1D0D5</accession>
<organism evidence="1 2">
    <name type="scientific">Mycobacterium phage Baka</name>
    <dbReference type="NCBI Taxonomy" id="2902882"/>
    <lineage>
        <taxon>Viruses</taxon>
        <taxon>Duplodnaviria</taxon>
        <taxon>Heunggongvirae</taxon>
        <taxon>Uroviricota</taxon>
        <taxon>Caudoviricetes</taxon>
        <taxon>Omegavirus</taxon>
        <taxon>Omegavirus baka</taxon>
    </lineage>
</organism>
<dbReference type="GeneID" id="40233084"/>
<proteinExistence type="predicted"/>
<dbReference type="KEGG" id="vg:40233084"/>
<dbReference type="RefSeq" id="YP_009636348.1">
    <property type="nucleotide sequence ID" value="NC_042316.1"/>
</dbReference>
<reference evidence="1 2" key="1">
    <citation type="journal article" date="2012" name="J. Virol.">
        <title>Complete Genome Sequences of 138 Mycobacteriophages.</title>
        <authorList>
            <consortium name="the Science Education Alliance Phage Hunters Advancing Genomics and Evolutionary Science Program"/>
            <consortium name="the KwaZulu-Natal Research Institute for Tuberculosis and HIV Mycobacterial Genetics Course Students"/>
            <consortium name="the Phage Hunters Integrating Research and Education Program"/>
            <person name="Hatfull G.F."/>
        </authorList>
    </citation>
    <scope>NUCLEOTIDE SEQUENCE [LARGE SCALE GENOMIC DNA]</scope>
    <source>
        <strain evidence="1">Baka</strain>
    </source>
</reference>
<name>G1D0D5_9CAUD</name>
<evidence type="ECO:0000313" key="1">
    <source>
        <dbReference type="EMBL" id="AEK08233.1"/>
    </source>
</evidence>